<keyword evidence="3" id="KW-1185">Reference proteome</keyword>
<name>A0A8B9EDD0_ANSCY</name>
<reference evidence="2" key="1">
    <citation type="submission" date="2025-08" db="UniProtKB">
        <authorList>
            <consortium name="Ensembl"/>
        </authorList>
    </citation>
    <scope>IDENTIFICATION</scope>
</reference>
<proteinExistence type="predicted"/>
<reference evidence="2" key="2">
    <citation type="submission" date="2025-09" db="UniProtKB">
        <authorList>
            <consortium name="Ensembl"/>
        </authorList>
    </citation>
    <scope>IDENTIFICATION</scope>
</reference>
<dbReference type="InterPro" id="IPR003360">
    <property type="entry name" value="US22-like"/>
</dbReference>
<organism evidence="2 3">
    <name type="scientific">Anser cygnoides</name>
    <name type="common">Swan goose</name>
    <dbReference type="NCBI Taxonomy" id="8845"/>
    <lineage>
        <taxon>Eukaryota</taxon>
        <taxon>Metazoa</taxon>
        <taxon>Chordata</taxon>
        <taxon>Craniata</taxon>
        <taxon>Vertebrata</taxon>
        <taxon>Euteleostomi</taxon>
        <taxon>Archelosauria</taxon>
        <taxon>Archosauria</taxon>
        <taxon>Dinosauria</taxon>
        <taxon>Saurischia</taxon>
        <taxon>Theropoda</taxon>
        <taxon>Coelurosauria</taxon>
        <taxon>Aves</taxon>
        <taxon>Neognathae</taxon>
        <taxon>Galloanserae</taxon>
        <taxon>Anseriformes</taxon>
        <taxon>Anatidae</taxon>
        <taxon>Anserinae</taxon>
        <taxon>Anser</taxon>
    </lineage>
</organism>
<feature type="region of interest" description="Disordered" evidence="1">
    <location>
        <begin position="146"/>
        <end position="174"/>
    </location>
</feature>
<dbReference type="Ensembl" id="ENSACDT00005023908.1">
    <property type="protein sequence ID" value="ENSACDP00005020007.1"/>
    <property type="gene ID" value="ENSACDG00005014491.1"/>
</dbReference>
<evidence type="ECO:0000313" key="2">
    <source>
        <dbReference type="Ensembl" id="ENSACDP00005020007.1"/>
    </source>
</evidence>
<accession>A0A8B9EDD0</accession>
<feature type="region of interest" description="Disordered" evidence="1">
    <location>
        <begin position="67"/>
        <end position="87"/>
    </location>
</feature>
<evidence type="ECO:0000313" key="3">
    <source>
        <dbReference type="Proteomes" id="UP000694521"/>
    </source>
</evidence>
<evidence type="ECO:0000256" key="1">
    <source>
        <dbReference type="SAM" id="MobiDB-lite"/>
    </source>
</evidence>
<protein>
    <submittedName>
        <fullName evidence="2">Uncharacterized protein</fullName>
    </submittedName>
</protein>
<dbReference type="Proteomes" id="UP000694521">
    <property type="component" value="Unplaced"/>
</dbReference>
<sequence length="382" mass="41252">CHSPQEGARQTGTAHCQRLDLATLSKPPQHGTGNSGAWRAGEAFPPLACSGQGWTWARHPTPPRGCCGTGLGALPPGTRQAQQDRGRTRDRTRALLLCPGAQLPAALACKQSPVCKQLPSYRQPCQPRKQVLDCFQKPFGRGTVRFSASGRGPAVSRPHGREAGGCQAPLQPPGQAHPGPPAGCVGTVCQAAIKGCSCSSGSGAPNGTAKLFSFEKVCDYVRQYRGKVVPFAKQPRFCLRVGGLEGTFHEGQDELLQWCQALYLPQPTRMAVVGTVDDVPCLATGQQLIILIAESGEVYAYEEETLHKVAKSFPEFMDIGLQLLGKEVYHCGEHIVPLDEEERDKEPAIQQIRQNVNEFIKKGEEEFHSLLDLLESKPAVAC</sequence>
<dbReference type="AlphaFoldDB" id="A0A8B9EDD0"/>
<dbReference type="Pfam" id="PF02393">
    <property type="entry name" value="US22"/>
    <property type="match status" value="1"/>
</dbReference>